<evidence type="ECO:0000256" key="1">
    <source>
        <dbReference type="SAM" id="Coils"/>
    </source>
</evidence>
<dbReference type="AlphaFoldDB" id="F0T225"/>
<dbReference type="EMBL" id="CP002547">
    <property type="protein sequence ID" value="ADY56369.1"/>
    <property type="molecule type" value="Genomic_DNA"/>
</dbReference>
<sequence length="175" mass="20556">MLQEDELLLESLERIYRALDSEISRLKQIKSIHVEKIMEIEEEIQAYARIIEEISVPARMILEHVLVLKDKSGQMAVESSNINFPFSVIRNIKIDQFGLINIQAGDLELSWRDIDFHYFFYPDKVELRSKDEKSIIKLFFSLHFGRQTIKKFSAIQKDQGVIYIHPMLCQIIQGQ</sequence>
<dbReference type="STRING" id="645991.Sgly_2076"/>
<dbReference type="RefSeq" id="WP_013625236.1">
    <property type="nucleotide sequence ID" value="NC_015172.1"/>
</dbReference>
<proteinExistence type="predicted"/>
<dbReference type="OrthoDB" id="1797176at2"/>
<reference evidence="3" key="2">
    <citation type="submission" date="2011-02" db="EMBL/GenBank/DDBJ databases">
        <title>The complete genome of Syntrophobotulus glycolicus DSM 8271.</title>
        <authorList>
            <person name="Lucas S."/>
            <person name="Copeland A."/>
            <person name="Lapidus A."/>
            <person name="Bruce D."/>
            <person name="Goodwin L."/>
            <person name="Pitluck S."/>
            <person name="Kyrpides N."/>
            <person name="Mavromatis K."/>
            <person name="Pagani I."/>
            <person name="Ivanova N."/>
            <person name="Mikhailova N."/>
            <person name="Chertkov O."/>
            <person name="Held B."/>
            <person name="Detter J.C."/>
            <person name="Tapia R."/>
            <person name="Han C."/>
            <person name="Land M."/>
            <person name="Hauser L."/>
            <person name="Markowitz V."/>
            <person name="Cheng J.-F."/>
            <person name="Hugenholtz P."/>
            <person name="Woyke T."/>
            <person name="Wu D."/>
            <person name="Spring S."/>
            <person name="Schroeder M."/>
            <person name="Brambilla E."/>
            <person name="Klenk H.-P."/>
            <person name="Eisen J.A."/>
        </authorList>
    </citation>
    <scope>NUCLEOTIDE SEQUENCE [LARGE SCALE GENOMIC DNA]</scope>
    <source>
        <strain evidence="3">DSM 8271 / FlGlyR</strain>
    </source>
</reference>
<evidence type="ECO:0000313" key="3">
    <source>
        <dbReference type="Proteomes" id="UP000007488"/>
    </source>
</evidence>
<organism evidence="2 3">
    <name type="scientific">Syntrophobotulus glycolicus (strain DSM 8271 / FlGlyR)</name>
    <dbReference type="NCBI Taxonomy" id="645991"/>
    <lineage>
        <taxon>Bacteria</taxon>
        <taxon>Bacillati</taxon>
        <taxon>Bacillota</taxon>
        <taxon>Clostridia</taxon>
        <taxon>Eubacteriales</taxon>
        <taxon>Desulfitobacteriaceae</taxon>
        <taxon>Syntrophobotulus</taxon>
    </lineage>
</organism>
<gene>
    <name evidence="2" type="ordered locus">Sgly_2076</name>
</gene>
<reference evidence="2 3" key="1">
    <citation type="journal article" date="2011" name="Stand. Genomic Sci.">
        <title>Complete genome sequence of Syntrophobotulus glycolicus type strain (FlGlyR).</title>
        <authorList>
            <person name="Han C."/>
            <person name="Mwirichia R."/>
            <person name="Chertkov O."/>
            <person name="Held B."/>
            <person name="Lapidus A."/>
            <person name="Nolan M."/>
            <person name="Lucas S."/>
            <person name="Hammon N."/>
            <person name="Deshpande S."/>
            <person name="Cheng J.F."/>
            <person name="Tapia R."/>
            <person name="Goodwin L."/>
            <person name="Pitluck S."/>
            <person name="Huntemann M."/>
            <person name="Liolios K."/>
            <person name="Ivanova N."/>
            <person name="Pagani I."/>
            <person name="Mavromatis K."/>
            <person name="Ovchinikova G."/>
            <person name="Pati A."/>
            <person name="Chen A."/>
            <person name="Palaniappan K."/>
            <person name="Land M."/>
            <person name="Hauser L."/>
            <person name="Brambilla E.M."/>
            <person name="Rohde M."/>
            <person name="Spring S."/>
            <person name="Sikorski J."/>
            <person name="Goker M."/>
            <person name="Woyke T."/>
            <person name="Bristow J."/>
            <person name="Eisen J.A."/>
            <person name="Markowitz V."/>
            <person name="Hugenholtz P."/>
            <person name="Kyrpides N.C."/>
            <person name="Klenk H.P."/>
            <person name="Detter J.C."/>
        </authorList>
    </citation>
    <scope>NUCLEOTIDE SEQUENCE [LARGE SCALE GENOMIC DNA]</scope>
    <source>
        <strain evidence="3">DSM 8271 / FlGlyR</strain>
    </source>
</reference>
<accession>F0T225</accession>
<dbReference type="eggNOG" id="ENOG5032QU8">
    <property type="taxonomic scope" value="Bacteria"/>
</dbReference>
<keyword evidence="3" id="KW-1185">Reference proteome</keyword>
<dbReference type="KEGG" id="sgy:Sgly_2076"/>
<keyword evidence="1" id="KW-0175">Coiled coil</keyword>
<evidence type="ECO:0000313" key="2">
    <source>
        <dbReference type="EMBL" id="ADY56369.1"/>
    </source>
</evidence>
<protein>
    <submittedName>
        <fullName evidence="2">Uncharacterized protein</fullName>
    </submittedName>
</protein>
<name>F0T225_SYNGF</name>
<dbReference type="HOGENOM" id="CLU_1530174_0_0_9"/>
<dbReference type="Proteomes" id="UP000007488">
    <property type="component" value="Chromosome"/>
</dbReference>
<feature type="coiled-coil region" evidence="1">
    <location>
        <begin position="2"/>
        <end position="29"/>
    </location>
</feature>